<feature type="chain" id="PRO_5036988651" evidence="1">
    <location>
        <begin position="22"/>
        <end position="151"/>
    </location>
</feature>
<dbReference type="InterPro" id="IPR011033">
    <property type="entry name" value="PRC_barrel-like_sf"/>
</dbReference>
<dbReference type="Pfam" id="PF05239">
    <property type="entry name" value="PRC"/>
    <property type="match status" value="1"/>
</dbReference>
<dbReference type="EMBL" id="APKE01000016">
    <property type="protein sequence ID" value="KAF0676210.1"/>
    <property type="molecule type" value="Genomic_DNA"/>
</dbReference>
<sequence>MKLLATTTLALGLAAAGAASAETHAMTPMTSADMMENRAELIRSRDITGGAIYAFSEGMSEGFDEASIYEEVGGDWNEIGEIEDVILSRDGQMIGVVGEVGGFLDIADKHVMIPVEDVRLVAVDDRSYAIVTRMTEEQLEELQGVDEGFWN</sequence>
<protein>
    <submittedName>
        <fullName evidence="3">Nucleoside-binding outer membrane protein Cell envelope biogenesis</fullName>
    </submittedName>
</protein>
<organism evidence="3 4">
    <name type="scientific">Profundibacterium mesophilum KAUST100406-0324</name>
    <dbReference type="NCBI Taxonomy" id="1037889"/>
    <lineage>
        <taxon>Bacteria</taxon>
        <taxon>Pseudomonadati</taxon>
        <taxon>Pseudomonadota</taxon>
        <taxon>Alphaproteobacteria</taxon>
        <taxon>Rhodobacterales</taxon>
        <taxon>Roseobacteraceae</taxon>
        <taxon>Profundibacterium</taxon>
    </lineage>
</organism>
<dbReference type="Gene3D" id="2.30.30.240">
    <property type="entry name" value="PRC-barrel domain"/>
    <property type="match status" value="1"/>
</dbReference>
<evidence type="ECO:0000313" key="3">
    <source>
        <dbReference type="EMBL" id="KAF0676210.1"/>
    </source>
</evidence>
<name>A0A921NVD9_9RHOB</name>
<feature type="domain" description="PRC-barrel" evidence="2">
    <location>
        <begin position="77"/>
        <end position="134"/>
    </location>
</feature>
<dbReference type="SUPFAM" id="SSF50346">
    <property type="entry name" value="PRC-barrel domain"/>
    <property type="match status" value="1"/>
</dbReference>
<evidence type="ECO:0000259" key="2">
    <source>
        <dbReference type="Pfam" id="PF05239"/>
    </source>
</evidence>
<evidence type="ECO:0000256" key="1">
    <source>
        <dbReference type="SAM" id="SignalP"/>
    </source>
</evidence>
<evidence type="ECO:0000313" key="4">
    <source>
        <dbReference type="Proteomes" id="UP000698242"/>
    </source>
</evidence>
<gene>
    <name evidence="3" type="ORF">PMES_01530</name>
</gene>
<dbReference type="RefSeq" id="WP_159965029.1">
    <property type="nucleotide sequence ID" value="NZ_APKE01000016.1"/>
</dbReference>
<dbReference type="OrthoDB" id="6158291at2"/>
<keyword evidence="1" id="KW-0732">Signal</keyword>
<keyword evidence="4" id="KW-1185">Reference proteome</keyword>
<dbReference type="InterPro" id="IPR027275">
    <property type="entry name" value="PRC-brl_dom"/>
</dbReference>
<feature type="signal peptide" evidence="1">
    <location>
        <begin position="1"/>
        <end position="21"/>
    </location>
</feature>
<reference evidence="3" key="1">
    <citation type="submission" date="2013-03" db="EMBL/GenBank/DDBJ databases">
        <title>Genome Sequence of the Profundibacterium mesophilum strain KAUST100406-0324T from Red Sea, a novel genus in the family Rhodobacteraceae.</title>
        <authorList>
            <person name="Essack M."/>
            <person name="Alam I."/>
            <person name="Lafi F."/>
            <person name="Alawi W."/>
            <person name="Kamanu F."/>
            <person name="Al-Suwailem A."/>
            <person name="Lee O.O."/>
            <person name="Xu Y."/>
            <person name="Bajic V."/>
            <person name="Qian P.-Y."/>
            <person name="Archer J."/>
        </authorList>
    </citation>
    <scope>NUCLEOTIDE SEQUENCE</scope>
    <source>
        <strain evidence="3">KAUST100406-0324</strain>
    </source>
</reference>
<comment type="caution">
    <text evidence="3">The sequence shown here is derived from an EMBL/GenBank/DDBJ whole genome shotgun (WGS) entry which is preliminary data.</text>
</comment>
<accession>A0A921NVD9</accession>
<proteinExistence type="predicted"/>
<dbReference type="Proteomes" id="UP000698242">
    <property type="component" value="Unassembled WGS sequence"/>
</dbReference>
<dbReference type="AlphaFoldDB" id="A0A921NVD9"/>